<reference evidence="2" key="1">
    <citation type="submission" date="2015-01" db="EMBL/GenBank/DDBJ databases">
        <authorList>
            <person name="Aksoy S."/>
            <person name="Warren W."/>
            <person name="Wilson R.K."/>
        </authorList>
    </citation>
    <scope>NUCLEOTIDE SEQUENCE [LARGE SCALE GENOMIC DNA]</scope>
    <source>
        <strain evidence="2">IAEA</strain>
    </source>
</reference>
<dbReference type="VEuPathDB" id="VectorBase:GPPI039444"/>
<name>A0A1B0BST3_9MUSC</name>
<dbReference type="EMBL" id="JXJN01019838">
    <property type="status" value="NOT_ANNOTATED_CDS"/>
    <property type="molecule type" value="Genomic_DNA"/>
</dbReference>
<dbReference type="EnsemblMetazoa" id="GPPI039444-RA">
    <property type="protein sequence ID" value="GPPI039444-PA"/>
    <property type="gene ID" value="GPPI039444"/>
</dbReference>
<dbReference type="Proteomes" id="UP000092460">
    <property type="component" value="Unassembled WGS sequence"/>
</dbReference>
<keyword evidence="2" id="KW-1185">Reference proteome</keyword>
<sequence>MSSNYVDCVVKRCKILQVRILFTIYDFFYLVGAGGKGFITATAAACWLARTAAGKDIKFISRQLYERYNRLTTSEEIISYWFQCTGVNHNIKWYDDYYRLTSLTRPTFGLSVNKVIKPITAYTTCNYANNIDCWLTGELNGPSFSLTNETSSEQSWPLPHHAGRSYKNWLRGVEHQAPLLLYYAINLPVRGNVVLVNGTAGYCMELPTLKRFDTWDDWDRNRTVWERFAVVDEAWKSAVEEHWVLLCDGHFERVGCGTALGPSDVRLFKLADKFPQVGTGPALLKLFVVVCGGMDDMGLPAIGIFCCDIGACEVLLASWLLKSLLTEVVIGRIGACSGKDGGFGAEDVDVCCEVTGIDCKLPVKECGAVTLGLLLDDATVPGMSVEFGVIAGGGAAIGPGDGVDGGSSISGRGGRNAVGDVLGVVPPLPLPGGIEPVLFDVFTIELLPEDVVVEVRAAARPPFVDPFRKLRVSVKLLKSGVIAALRPRFPRPFGVRESNSSVTLTTKTPPSVSCQTIPSNVTEVPGSQGPKQSGSVMVPTEVPTQMSTISLTAFISPADECFVRLAGGEREVSSAFRFVAEFPQFNFGGLPLGVVPCCIVDE</sequence>
<evidence type="ECO:0000313" key="1">
    <source>
        <dbReference type="EnsemblMetazoa" id="GPPI039444-PA"/>
    </source>
</evidence>
<protein>
    <submittedName>
        <fullName evidence="1">Uncharacterized protein</fullName>
    </submittedName>
</protein>
<reference evidence="1" key="2">
    <citation type="submission" date="2020-05" db="UniProtKB">
        <authorList>
            <consortium name="EnsemblMetazoa"/>
        </authorList>
    </citation>
    <scope>IDENTIFICATION</scope>
    <source>
        <strain evidence="1">IAEA</strain>
    </source>
</reference>
<accession>A0A1B0BST3</accession>
<organism evidence="1 2">
    <name type="scientific">Glossina palpalis gambiensis</name>
    <dbReference type="NCBI Taxonomy" id="67801"/>
    <lineage>
        <taxon>Eukaryota</taxon>
        <taxon>Metazoa</taxon>
        <taxon>Ecdysozoa</taxon>
        <taxon>Arthropoda</taxon>
        <taxon>Hexapoda</taxon>
        <taxon>Insecta</taxon>
        <taxon>Pterygota</taxon>
        <taxon>Neoptera</taxon>
        <taxon>Endopterygota</taxon>
        <taxon>Diptera</taxon>
        <taxon>Brachycera</taxon>
        <taxon>Muscomorpha</taxon>
        <taxon>Hippoboscoidea</taxon>
        <taxon>Glossinidae</taxon>
        <taxon>Glossina</taxon>
    </lineage>
</organism>
<evidence type="ECO:0000313" key="2">
    <source>
        <dbReference type="Proteomes" id="UP000092460"/>
    </source>
</evidence>
<proteinExistence type="predicted"/>
<dbReference type="AlphaFoldDB" id="A0A1B0BST3"/>